<dbReference type="InterPro" id="IPR036887">
    <property type="entry name" value="HTH_APSES_sf"/>
</dbReference>
<feature type="transmembrane region" description="Helical" evidence="4">
    <location>
        <begin position="429"/>
        <end position="448"/>
    </location>
</feature>
<keyword evidence="4" id="KW-0472">Membrane</keyword>
<feature type="compositionally biased region" description="Polar residues" evidence="3">
    <location>
        <begin position="36"/>
        <end position="46"/>
    </location>
</feature>
<dbReference type="GO" id="GO:0048315">
    <property type="term" value="P:conidium formation"/>
    <property type="evidence" value="ECO:0007669"/>
    <property type="project" value="UniProtKB-KW"/>
</dbReference>
<proteinExistence type="predicted"/>
<dbReference type="Proteomes" id="UP001365542">
    <property type="component" value="Unassembled WGS sequence"/>
</dbReference>
<dbReference type="PANTHER" id="PTHR38044">
    <property type="entry name" value="BOUQUET FORMATION PROTEIN 4"/>
    <property type="match status" value="1"/>
</dbReference>
<dbReference type="GO" id="GO:1990862">
    <property type="term" value="C:nuclear membrane complex Bqt3-Bqt4"/>
    <property type="evidence" value="ECO:0007669"/>
    <property type="project" value="InterPro"/>
</dbReference>
<organism evidence="6 7">
    <name type="scientific">Orbilia ellipsospora</name>
    <dbReference type="NCBI Taxonomy" id="2528407"/>
    <lineage>
        <taxon>Eukaryota</taxon>
        <taxon>Fungi</taxon>
        <taxon>Dikarya</taxon>
        <taxon>Ascomycota</taxon>
        <taxon>Pezizomycotina</taxon>
        <taxon>Orbiliomycetes</taxon>
        <taxon>Orbiliales</taxon>
        <taxon>Orbiliaceae</taxon>
        <taxon>Orbilia</taxon>
    </lineage>
</organism>
<dbReference type="InterPro" id="IPR037548">
    <property type="entry name" value="Bqt4"/>
</dbReference>
<evidence type="ECO:0000259" key="5">
    <source>
        <dbReference type="PROSITE" id="PS51299"/>
    </source>
</evidence>
<dbReference type="EMBL" id="JAVHJO010000006">
    <property type="protein sequence ID" value="KAK6539776.1"/>
    <property type="molecule type" value="Genomic_DNA"/>
</dbReference>
<evidence type="ECO:0000256" key="2">
    <source>
        <dbReference type="ARBA" id="ARBA00023321"/>
    </source>
</evidence>
<protein>
    <recommendedName>
        <fullName evidence="5">HTH APSES-type domain-containing protein</fullName>
    </recommendedName>
</protein>
<feature type="region of interest" description="Disordered" evidence="3">
    <location>
        <begin position="36"/>
        <end position="59"/>
    </location>
</feature>
<evidence type="ECO:0000256" key="3">
    <source>
        <dbReference type="SAM" id="MobiDB-lite"/>
    </source>
</evidence>
<dbReference type="GO" id="GO:0044820">
    <property type="term" value="P:mitotic telomere tethering at nuclear periphery"/>
    <property type="evidence" value="ECO:0007669"/>
    <property type="project" value="TreeGrafter"/>
</dbReference>
<name>A0AAV9XCT3_9PEZI</name>
<evidence type="ECO:0000256" key="1">
    <source>
        <dbReference type="ARBA" id="ARBA00022969"/>
    </source>
</evidence>
<dbReference type="InterPro" id="IPR018004">
    <property type="entry name" value="KilA/APSES_HTH"/>
</dbReference>
<feature type="region of interest" description="Disordered" evidence="3">
    <location>
        <begin position="284"/>
        <end position="307"/>
    </location>
</feature>
<reference evidence="6 7" key="1">
    <citation type="submission" date="2019-10" db="EMBL/GenBank/DDBJ databases">
        <authorList>
            <person name="Palmer J.M."/>
        </authorList>
    </citation>
    <scope>NUCLEOTIDE SEQUENCE [LARGE SCALE GENOMIC DNA]</scope>
    <source>
        <strain evidence="6 7">TWF694</strain>
    </source>
</reference>
<dbReference type="AlphaFoldDB" id="A0AAV9XCT3"/>
<keyword evidence="2" id="KW-0183">Conidiation</keyword>
<dbReference type="PANTHER" id="PTHR38044:SF1">
    <property type="entry name" value="BOUQUET FORMATION PROTEIN 4"/>
    <property type="match status" value="1"/>
</dbReference>
<evidence type="ECO:0000313" key="6">
    <source>
        <dbReference type="EMBL" id="KAK6539776.1"/>
    </source>
</evidence>
<keyword evidence="4" id="KW-0812">Transmembrane</keyword>
<dbReference type="InterPro" id="IPR003163">
    <property type="entry name" value="Tscrpt_reg_HTH_APSES-type"/>
</dbReference>
<accession>A0AAV9XCT3</accession>
<gene>
    <name evidence="6" type="ORF">TWF694_009969</name>
</gene>
<evidence type="ECO:0000256" key="4">
    <source>
        <dbReference type="SAM" id="Phobius"/>
    </source>
</evidence>
<keyword evidence="1" id="KW-0749">Sporulation</keyword>
<feature type="region of interest" description="Disordered" evidence="3">
    <location>
        <begin position="178"/>
        <end position="265"/>
    </location>
</feature>
<evidence type="ECO:0000313" key="7">
    <source>
        <dbReference type="Proteomes" id="UP001365542"/>
    </source>
</evidence>
<dbReference type="GO" id="GO:0030435">
    <property type="term" value="P:sporulation resulting in formation of a cellular spore"/>
    <property type="evidence" value="ECO:0007669"/>
    <property type="project" value="UniProtKB-KW"/>
</dbReference>
<dbReference type="PROSITE" id="PS51299">
    <property type="entry name" value="HTH_APSES"/>
    <property type="match status" value="1"/>
</dbReference>
<feature type="compositionally biased region" description="Polar residues" evidence="3">
    <location>
        <begin position="195"/>
        <end position="217"/>
    </location>
</feature>
<keyword evidence="4" id="KW-1133">Transmembrane helix</keyword>
<feature type="domain" description="HTH APSES-type" evidence="5">
    <location>
        <begin position="73"/>
        <end position="189"/>
    </location>
</feature>
<dbReference type="SMART" id="SM01252">
    <property type="entry name" value="KilA-N"/>
    <property type="match status" value="1"/>
</dbReference>
<sequence length="449" mass="48416">MTRRKLPSQYNHLLAENNPSKDDLVELRRLGQTKLMTNPKTPSSVGNGNGATTATAAASAQSTPQMTLFSYVHLRAPLPHDINPEIFGNGTKPEAYFLMRRSKDGFVSSTGMFKASFPWATKSEEETERRFVKNTFDASTEETAGNLWVHPDDALTLASDYRCRVWIEALVDDRPVNSDARNKAVTPPPPYRPTSAGTGSQSPNSTKSGTVPRSASPTRKIAQPRKPRATKTKDLSTTSIIPSEGSLISGAPSSQTDDPNGDTAIATTTMTTTATTSVITDATDSSAAIKSEEDAETPTKDGSDTVSNTIIKSEITEGDLKADVEVETTTETKGDNIIESTHVKVEIQPSDLSSLVPESPEEMIAKAKEMVAEAMKDVSDPISNKKRKIEDVSSQEILNIENLEISSPKKSKRARVIGVITEEKFQKRALIGIGATVAIGGLAFFSNLL</sequence>
<dbReference type="GO" id="GO:0070197">
    <property type="term" value="P:meiotic attachment of telomere to nuclear envelope"/>
    <property type="evidence" value="ECO:0007669"/>
    <property type="project" value="InterPro"/>
</dbReference>
<dbReference type="SUPFAM" id="SSF54616">
    <property type="entry name" value="DNA-binding domain of Mlu1-box binding protein MBP1"/>
    <property type="match status" value="1"/>
</dbReference>
<dbReference type="GO" id="GO:0003677">
    <property type="term" value="F:DNA binding"/>
    <property type="evidence" value="ECO:0007669"/>
    <property type="project" value="InterPro"/>
</dbReference>
<comment type="caution">
    <text evidence="6">The sequence shown here is derived from an EMBL/GenBank/DDBJ whole genome shotgun (WGS) entry which is preliminary data.</text>
</comment>
<keyword evidence="7" id="KW-1185">Reference proteome</keyword>